<evidence type="ECO:0000313" key="3">
    <source>
        <dbReference type="Proteomes" id="UP001497522"/>
    </source>
</evidence>
<keyword evidence="3" id="KW-1185">Reference proteome</keyword>
<reference evidence="2" key="1">
    <citation type="submission" date="2024-03" db="EMBL/GenBank/DDBJ databases">
        <authorList>
            <consortium name="ELIXIR-Norway"/>
            <consortium name="Elixir Norway"/>
        </authorList>
    </citation>
    <scope>NUCLEOTIDE SEQUENCE</scope>
</reference>
<evidence type="ECO:0000313" key="2">
    <source>
        <dbReference type="EMBL" id="CAK9856782.1"/>
    </source>
</evidence>
<protein>
    <submittedName>
        <fullName evidence="2">Uncharacterized protein</fullName>
    </submittedName>
</protein>
<feature type="compositionally biased region" description="Polar residues" evidence="1">
    <location>
        <begin position="63"/>
        <end position="78"/>
    </location>
</feature>
<feature type="region of interest" description="Disordered" evidence="1">
    <location>
        <begin position="36"/>
        <end position="78"/>
    </location>
</feature>
<gene>
    <name evidence="2" type="ORF">CSSPJE1EN2_LOCUS26714</name>
</gene>
<name>A0ABP1A195_9BRYO</name>
<sequence length="78" mass="8002">MCAAVSKHNGLSAKSEVPGEMNDNMIATADSIESVPAATSVTDGQERAIHTPSRCAQSPRAALTSTAVDTPDEISTSN</sequence>
<proteinExistence type="predicted"/>
<organism evidence="2 3">
    <name type="scientific">Sphagnum jensenii</name>
    <dbReference type="NCBI Taxonomy" id="128206"/>
    <lineage>
        <taxon>Eukaryota</taxon>
        <taxon>Viridiplantae</taxon>
        <taxon>Streptophyta</taxon>
        <taxon>Embryophyta</taxon>
        <taxon>Bryophyta</taxon>
        <taxon>Sphagnophytina</taxon>
        <taxon>Sphagnopsida</taxon>
        <taxon>Sphagnales</taxon>
        <taxon>Sphagnaceae</taxon>
        <taxon>Sphagnum</taxon>
    </lineage>
</organism>
<dbReference type="EMBL" id="CAXHBF010000572">
    <property type="protein sequence ID" value="CAK9856782.1"/>
    <property type="molecule type" value="Genomic_DNA"/>
</dbReference>
<comment type="caution">
    <text evidence="2">The sequence shown here is derived from an EMBL/GenBank/DDBJ whole genome shotgun (WGS) entry which is preliminary data.</text>
</comment>
<evidence type="ECO:0000256" key="1">
    <source>
        <dbReference type="SAM" id="MobiDB-lite"/>
    </source>
</evidence>
<dbReference type="Proteomes" id="UP001497522">
    <property type="component" value="Unassembled WGS sequence"/>
</dbReference>
<accession>A0ABP1A195</accession>